<keyword evidence="3" id="KW-1185">Reference proteome</keyword>
<accession>A0ABU1WLD9</accession>
<reference evidence="2 3" key="1">
    <citation type="submission" date="2023-07" db="EMBL/GenBank/DDBJ databases">
        <title>Sorghum-associated microbial communities from plants grown in Nebraska, USA.</title>
        <authorList>
            <person name="Schachtman D."/>
        </authorList>
    </citation>
    <scope>NUCLEOTIDE SEQUENCE [LARGE SCALE GENOMIC DNA]</scope>
    <source>
        <strain evidence="2 3">4249</strain>
    </source>
</reference>
<dbReference type="PANTHER" id="PTHR37461">
    <property type="entry name" value="ANTI-SIGMA-K FACTOR RSKA"/>
    <property type="match status" value="1"/>
</dbReference>
<name>A0ABU1WLD9_9BURK</name>
<keyword evidence="1" id="KW-0472">Membrane</keyword>
<evidence type="ECO:0000313" key="3">
    <source>
        <dbReference type="Proteomes" id="UP001265700"/>
    </source>
</evidence>
<keyword evidence="1" id="KW-0812">Transmembrane</keyword>
<proteinExistence type="predicted"/>
<organism evidence="2 3">
    <name type="scientific">Hydrogenophaga palleronii</name>
    <dbReference type="NCBI Taxonomy" id="65655"/>
    <lineage>
        <taxon>Bacteria</taxon>
        <taxon>Pseudomonadati</taxon>
        <taxon>Pseudomonadota</taxon>
        <taxon>Betaproteobacteria</taxon>
        <taxon>Burkholderiales</taxon>
        <taxon>Comamonadaceae</taxon>
        <taxon>Hydrogenophaga</taxon>
    </lineage>
</organism>
<dbReference type="InterPro" id="IPR051474">
    <property type="entry name" value="Anti-sigma-K/W_factor"/>
</dbReference>
<dbReference type="RefSeq" id="WP_310315333.1">
    <property type="nucleotide sequence ID" value="NZ_JAVDWU010000004.1"/>
</dbReference>
<evidence type="ECO:0000256" key="1">
    <source>
        <dbReference type="SAM" id="Phobius"/>
    </source>
</evidence>
<dbReference type="Proteomes" id="UP001265700">
    <property type="component" value="Unassembled WGS sequence"/>
</dbReference>
<protein>
    <submittedName>
        <fullName evidence="2">Anti-sigma-K factor RskA</fullName>
    </submittedName>
</protein>
<feature type="transmembrane region" description="Helical" evidence="1">
    <location>
        <begin position="93"/>
        <end position="116"/>
    </location>
</feature>
<keyword evidence="1" id="KW-1133">Transmembrane helix</keyword>
<comment type="caution">
    <text evidence="2">The sequence shown here is derived from an EMBL/GenBank/DDBJ whole genome shotgun (WGS) entry which is preliminary data.</text>
</comment>
<dbReference type="EMBL" id="JAVDWU010000004">
    <property type="protein sequence ID" value="MDR7150120.1"/>
    <property type="molecule type" value="Genomic_DNA"/>
</dbReference>
<dbReference type="PANTHER" id="PTHR37461:SF1">
    <property type="entry name" value="ANTI-SIGMA-K FACTOR RSKA"/>
    <property type="match status" value="1"/>
</dbReference>
<gene>
    <name evidence="2" type="ORF">J2W49_002078</name>
</gene>
<evidence type="ECO:0000313" key="2">
    <source>
        <dbReference type="EMBL" id="MDR7150120.1"/>
    </source>
</evidence>
<sequence>MNWYQHPSVVDQLAAAYVAGTLQGRARRRFEAVMQRQPALVAAVNDWTQRLAPLHSALPAQTPSAELWGRISKATATASATTPITKMPWWRSLLAPVPAAALALGLLLGTLVPAVWQAHGDYQRGMELPDSYVGVLGTAQGQPGLIISSLRRGKVVDIKQVTPVNVPQGQTLYLWRIDKAGDVAAVGPLPNGRFTHLTLTETAEQVFFPAVELAVSLEPVGAQPAAPSQPFVYRGLCGKLWR</sequence>